<dbReference type="AlphaFoldDB" id="A0A2N6K5G5"/>
<accession>A0A2N6K5G5</accession>
<organism evidence="1 2">
    <name type="scientific">Fischerella muscicola CCMEE 5323</name>
    <dbReference type="NCBI Taxonomy" id="2019572"/>
    <lineage>
        <taxon>Bacteria</taxon>
        <taxon>Bacillati</taxon>
        <taxon>Cyanobacteriota</taxon>
        <taxon>Cyanophyceae</taxon>
        <taxon>Nostocales</taxon>
        <taxon>Hapalosiphonaceae</taxon>
        <taxon>Fischerella</taxon>
    </lineage>
</organism>
<name>A0A2N6K5G5_FISMU</name>
<dbReference type="EMBL" id="NRQW01000156">
    <property type="protein sequence ID" value="PLZ91757.1"/>
    <property type="molecule type" value="Genomic_DNA"/>
</dbReference>
<keyword evidence="2" id="KW-1185">Reference proteome</keyword>
<dbReference type="RefSeq" id="WP_016866726.1">
    <property type="nucleotide sequence ID" value="NZ_CAWNVR010000239.1"/>
</dbReference>
<evidence type="ECO:0000313" key="1">
    <source>
        <dbReference type="EMBL" id="PLZ91757.1"/>
    </source>
</evidence>
<proteinExistence type="predicted"/>
<dbReference type="Proteomes" id="UP000235036">
    <property type="component" value="Unassembled WGS sequence"/>
</dbReference>
<comment type="caution">
    <text evidence="1">The sequence shown here is derived from an EMBL/GenBank/DDBJ whole genome shotgun (WGS) entry which is preliminary data.</text>
</comment>
<gene>
    <name evidence="1" type="ORF">CEN44_07690</name>
</gene>
<protein>
    <submittedName>
        <fullName evidence="1">Uncharacterized protein</fullName>
    </submittedName>
</protein>
<evidence type="ECO:0000313" key="2">
    <source>
        <dbReference type="Proteomes" id="UP000235036"/>
    </source>
</evidence>
<sequence>MSGLKIADLSFCETEIPNDLQIQGGLIQPILMNYISDVFSDDFAKFDKHPGERSLEKETTDKFGIKHKISAKKTKNSKVVANVAQGTKNGVTYSGSTAIATSSGEL</sequence>
<reference evidence="1 2" key="1">
    <citation type="submission" date="2017-08" db="EMBL/GenBank/DDBJ databases">
        <title>Genomes of Fischerella (Mastigocladus) sp. strains.</title>
        <authorList>
            <person name="Miller S.R."/>
        </authorList>
    </citation>
    <scope>NUCLEOTIDE SEQUENCE [LARGE SCALE GENOMIC DNA]</scope>
    <source>
        <strain evidence="1 2">CCMEE 5323</strain>
    </source>
</reference>